<sequence>MLKWEEGMFQHIEKASNEYIDIKEDEIGTIISINPLQISVGGLPLTKDNIYINPTLLEHTMGFATLTGTIGDSQTTISNGSILFKSVLKEKDLVVLRELKNGKYLVRCKVVGGGSIE</sequence>
<evidence type="ECO:0000313" key="2">
    <source>
        <dbReference type="Proteomes" id="UP000017118"/>
    </source>
</evidence>
<dbReference type="GeneID" id="55474734"/>
<accession>U5MRN9</accession>
<dbReference type="KEGG" id="csb:CLSA_c23000"/>
<dbReference type="Pfam" id="PF10844">
    <property type="entry name" value="DUF2577"/>
    <property type="match status" value="1"/>
</dbReference>
<reference evidence="1 2" key="1">
    <citation type="journal article" date="2013" name="Genome Announc.">
        <title>Complete Genome Sequence of the Solvent Producer Clostridium saccharobutylicum NCP262 (DSM 13864).</title>
        <authorList>
            <person name="Poehlein A."/>
            <person name="Hartwich K."/>
            <person name="Krabben P."/>
            <person name="Ehrenreich A."/>
            <person name="Liebl W."/>
            <person name="Durre P."/>
            <person name="Gottschalk G."/>
            <person name="Daniel R."/>
        </authorList>
    </citation>
    <scope>NUCLEOTIDE SEQUENCE [LARGE SCALE GENOMIC DNA]</scope>
    <source>
        <strain evidence="1">DSM 13864</strain>
    </source>
</reference>
<keyword evidence="2" id="KW-1185">Reference proteome</keyword>
<dbReference type="PATRIC" id="fig|1345695.10.peg.2284"/>
<dbReference type="EMBL" id="CP006721">
    <property type="protein sequence ID" value="AGX43275.1"/>
    <property type="molecule type" value="Genomic_DNA"/>
</dbReference>
<dbReference type="AlphaFoldDB" id="U5MRN9"/>
<dbReference type="Proteomes" id="UP000017118">
    <property type="component" value="Chromosome"/>
</dbReference>
<protein>
    <submittedName>
        <fullName evidence="1">Uncharacterized protein</fullName>
    </submittedName>
</protein>
<dbReference type="HOGENOM" id="CLU_2166547_0_0_9"/>
<proteinExistence type="predicted"/>
<organism evidence="1 2">
    <name type="scientific">Clostridium saccharobutylicum DSM 13864</name>
    <dbReference type="NCBI Taxonomy" id="1345695"/>
    <lineage>
        <taxon>Bacteria</taxon>
        <taxon>Bacillati</taxon>
        <taxon>Bacillota</taxon>
        <taxon>Clostridia</taxon>
        <taxon>Eubacteriales</taxon>
        <taxon>Clostridiaceae</taxon>
        <taxon>Clostridium</taxon>
    </lineage>
</organism>
<dbReference type="eggNOG" id="ENOG5030UQ0">
    <property type="taxonomic scope" value="Bacteria"/>
</dbReference>
<name>U5MRN9_CLOSA</name>
<evidence type="ECO:0000313" key="1">
    <source>
        <dbReference type="EMBL" id="AGX43275.1"/>
    </source>
</evidence>
<dbReference type="InterPro" id="IPR022555">
    <property type="entry name" value="DUF2577"/>
</dbReference>
<gene>
    <name evidence="1" type="ORF">CLSA_c23000</name>
</gene>
<dbReference type="RefSeq" id="WP_022746426.1">
    <property type="nucleotide sequence ID" value="NC_022571.1"/>
</dbReference>